<evidence type="ECO:0000256" key="1">
    <source>
        <dbReference type="ARBA" id="ARBA00022679"/>
    </source>
</evidence>
<evidence type="ECO:0000256" key="3">
    <source>
        <dbReference type="ARBA" id="ARBA00022777"/>
    </source>
</evidence>
<dbReference type="SUPFAM" id="SSF56112">
    <property type="entry name" value="Protein kinase-like (PK-like)"/>
    <property type="match status" value="1"/>
</dbReference>
<feature type="domain" description="Protein kinase" evidence="8">
    <location>
        <begin position="191"/>
        <end position="609"/>
    </location>
</feature>
<organism evidence="9 10">
    <name type="scientific">Aureococcus anophagefferens</name>
    <name type="common">Harmful bloom alga</name>
    <dbReference type="NCBI Taxonomy" id="44056"/>
    <lineage>
        <taxon>Eukaryota</taxon>
        <taxon>Sar</taxon>
        <taxon>Stramenopiles</taxon>
        <taxon>Ochrophyta</taxon>
        <taxon>Pelagophyceae</taxon>
        <taxon>Pelagomonadales</taxon>
        <taxon>Pelagomonadaceae</taxon>
        <taxon>Aureococcus</taxon>
    </lineage>
</organism>
<dbReference type="InterPro" id="IPR017441">
    <property type="entry name" value="Protein_kinase_ATP_BS"/>
</dbReference>
<feature type="compositionally biased region" description="Basic residues" evidence="7">
    <location>
        <begin position="90"/>
        <end position="101"/>
    </location>
</feature>
<evidence type="ECO:0000259" key="8">
    <source>
        <dbReference type="PROSITE" id="PS50011"/>
    </source>
</evidence>
<evidence type="ECO:0000256" key="6">
    <source>
        <dbReference type="PROSITE-ProRule" id="PRU10141"/>
    </source>
</evidence>
<evidence type="ECO:0000256" key="5">
    <source>
        <dbReference type="ARBA" id="ARBA00039067"/>
    </source>
</evidence>
<proteinExistence type="predicted"/>
<keyword evidence="1" id="KW-0808">Transferase</keyword>
<feature type="compositionally biased region" description="Low complexity" evidence="7">
    <location>
        <begin position="72"/>
        <end position="86"/>
    </location>
</feature>
<dbReference type="Proteomes" id="UP001363151">
    <property type="component" value="Unassembled WGS sequence"/>
</dbReference>
<keyword evidence="10" id="KW-1185">Reference proteome</keyword>
<evidence type="ECO:0000256" key="2">
    <source>
        <dbReference type="ARBA" id="ARBA00022741"/>
    </source>
</evidence>
<feature type="region of interest" description="Disordered" evidence="7">
    <location>
        <begin position="72"/>
        <end position="147"/>
    </location>
</feature>
<dbReference type="PROSITE" id="PS00107">
    <property type="entry name" value="PROTEIN_KINASE_ATP"/>
    <property type="match status" value="1"/>
</dbReference>
<dbReference type="InterPro" id="IPR011009">
    <property type="entry name" value="Kinase-like_dom_sf"/>
</dbReference>
<evidence type="ECO:0000256" key="7">
    <source>
        <dbReference type="SAM" id="MobiDB-lite"/>
    </source>
</evidence>
<dbReference type="PANTHER" id="PTHR43289:SF6">
    <property type="entry name" value="SERINE_THREONINE-PROTEIN KINASE NEKL-3"/>
    <property type="match status" value="1"/>
</dbReference>
<name>A0ABR1FSD5_AURAN</name>
<reference evidence="9 10" key="1">
    <citation type="submission" date="2024-03" db="EMBL/GenBank/DDBJ databases">
        <title>Aureococcus anophagefferens CCMP1851 and Kratosvirus quantuckense: Draft genome of a second virus-susceptible host strain in the model system.</title>
        <authorList>
            <person name="Chase E."/>
            <person name="Truchon A.R."/>
            <person name="Schepens W."/>
            <person name="Wilhelm S.W."/>
        </authorList>
    </citation>
    <scope>NUCLEOTIDE SEQUENCE [LARGE SCALE GENOMIC DNA]</scope>
    <source>
        <strain evidence="9 10">CCMP1851</strain>
    </source>
</reference>
<dbReference type="EMBL" id="JBBJCI010000252">
    <property type="protein sequence ID" value="KAK7237367.1"/>
    <property type="molecule type" value="Genomic_DNA"/>
</dbReference>
<evidence type="ECO:0000313" key="9">
    <source>
        <dbReference type="EMBL" id="KAK7237367.1"/>
    </source>
</evidence>
<feature type="compositionally biased region" description="Basic residues" evidence="7">
    <location>
        <begin position="126"/>
        <end position="138"/>
    </location>
</feature>
<feature type="region of interest" description="Disordered" evidence="7">
    <location>
        <begin position="613"/>
        <end position="656"/>
    </location>
</feature>
<dbReference type="PANTHER" id="PTHR43289">
    <property type="entry name" value="MITOGEN-ACTIVATED PROTEIN KINASE KINASE KINASE 20-RELATED"/>
    <property type="match status" value="1"/>
</dbReference>
<gene>
    <name evidence="9" type="ORF">SO694_00096077</name>
</gene>
<sequence length="769" mass="81205">MGHGSSVEAPPLEVLRAVAEGQPAAQVAAKRASGYAAAAAGRESAARRLQELSSSLEGRALEQPARRLLDLSSSLEGRRSSSPRGGCWTCRRRSRAGRSTRRGCAPCATPRGTWASARGAPATAAPRRRRRPARRRAGRSGGAESLSVRYAAGRGGASALRSMVANDVQGPSRPREALRFQKGDTIPLAKATVVAFVGSGAFGDVYRVDVRGRSWAMKAIRLGGAETGERSGSALERRAKLELDLCNEAAVALCVPPHRRVAALRFLTPDPRSPTELLVFSDFVDGATLAVLLSSARADRSDSRGALYKRPRADVVNVAKRLTAQLFAALAHCHGAGVLHCDVKPENVLIDGAAQLRLADFGLAAVAEGTTPWTAGTARAAEPRAELTGCTRTYASPETARLLEALKATRNPLRYGALKRAHPASAATTDLWAAALTCLQIWGGPVGDLEPWDHGRGELGGAALENFLKRPLAPEAVAAWTWEDACGFLDGAAGAAKAREGSPREKAWAPPRVVDGEGLAQLSTAVRRGASLDGDAILKSCLPPFEESARVFARRGGLRHVAAAKLRAVFRSALAPYPLPKIVRRVLRACLAAAPRDRPAHGGAVVEMLRGEAADELSDEESDHGDDDDVEPPPPATSEEPSPARRPASGRSPARKMSYRDASLINLGNTLARGFEAESFAGALLCFARVGPAPLARSRATKLAKQAAYSLARSVSTLLGECRDRCGRGDGWRARAAFSLLRLGRLLRRVAAAAAAEAAALGRGDFEIL</sequence>
<dbReference type="Gene3D" id="1.10.510.10">
    <property type="entry name" value="Transferase(Phosphotransferase) domain 1"/>
    <property type="match status" value="1"/>
</dbReference>
<dbReference type="PROSITE" id="PS00108">
    <property type="entry name" value="PROTEIN_KINASE_ST"/>
    <property type="match status" value="1"/>
</dbReference>
<evidence type="ECO:0000313" key="10">
    <source>
        <dbReference type="Proteomes" id="UP001363151"/>
    </source>
</evidence>
<keyword evidence="3" id="KW-0418">Kinase</keyword>
<comment type="caution">
    <text evidence="9">The sequence shown here is derived from an EMBL/GenBank/DDBJ whole genome shotgun (WGS) entry which is preliminary data.</text>
</comment>
<feature type="compositionally biased region" description="Acidic residues" evidence="7">
    <location>
        <begin position="614"/>
        <end position="631"/>
    </location>
</feature>
<accession>A0ABR1FSD5</accession>
<dbReference type="SMART" id="SM00220">
    <property type="entry name" value="S_TKc"/>
    <property type="match status" value="1"/>
</dbReference>
<dbReference type="Pfam" id="PF00069">
    <property type="entry name" value="Pkinase"/>
    <property type="match status" value="1"/>
</dbReference>
<feature type="compositionally biased region" description="Low complexity" evidence="7">
    <location>
        <begin position="637"/>
        <end position="652"/>
    </location>
</feature>
<dbReference type="InterPro" id="IPR000719">
    <property type="entry name" value="Prot_kinase_dom"/>
</dbReference>
<feature type="binding site" evidence="6">
    <location>
        <position position="218"/>
    </location>
    <ligand>
        <name>ATP</name>
        <dbReference type="ChEBI" id="CHEBI:30616"/>
    </ligand>
</feature>
<evidence type="ECO:0000256" key="4">
    <source>
        <dbReference type="ARBA" id="ARBA00022840"/>
    </source>
</evidence>
<keyword evidence="4 6" id="KW-0067">ATP-binding</keyword>
<dbReference type="EC" id="2.7.11.34" evidence="5"/>
<protein>
    <recommendedName>
        <fullName evidence="5">NEK6-subfamily protein kinase</fullName>
        <ecNumber evidence="5">2.7.11.34</ecNumber>
    </recommendedName>
</protein>
<dbReference type="InterPro" id="IPR008271">
    <property type="entry name" value="Ser/Thr_kinase_AS"/>
</dbReference>
<keyword evidence="2 6" id="KW-0547">Nucleotide-binding</keyword>
<dbReference type="PROSITE" id="PS50011">
    <property type="entry name" value="PROTEIN_KINASE_DOM"/>
    <property type="match status" value="1"/>
</dbReference>
<feature type="compositionally biased region" description="Low complexity" evidence="7">
    <location>
        <begin position="115"/>
        <end position="125"/>
    </location>
</feature>